<feature type="transmembrane region" description="Helical" evidence="9">
    <location>
        <begin position="105"/>
        <end position="123"/>
    </location>
</feature>
<dbReference type="GO" id="GO:0034389">
    <property type="term" value="P:lipid droplet organization"/>
    <property type="evidence" value="ECO:0007669"/>
    <property type="project" value="InterPro"/>
</dbReference>
<evidence type="ECO:0000313" key="11">
    <source>
        <dbReference type="Proteomes" id="UP000479000"/>
    </source>
</evidence>
<evidence type="ECO:0000313" key="10">
    <source>
        <dbReference type="EMBL" id="CAB0006686.1"/>
    </source>
</evidence>
<dbReference type="GO" id="GO:0005789">
    <property type="term" value="C:endoplasmic reticulum membrane"/>
    <property type="evidence" value="ECO:0007669"/>
    <property type="project" value="UniProtKB-SubCell"/>
</dbReference>
<evidence type="ECO:0000256" key="5">
    <source>
        <dbReference type="ARBA" id="ARBA00022989"/>
    </source>
</evidence>
<dbReference type="InterPro" id="IPR046401">
    <property type="entry name" value="FITM1/2"/>
</dbReference>
<dbReference type="PANTHER" id="PTHR23129:SF0">
    <property type="entry name" value="ACYL-COENZYME A DIPHOSPHATASE FITM2"/>
    <property type="match status" value="1"/>
</dbReference>
<evidence type="ECO:0000256" key="8">
    <source>
        <dbReference type="SAM" id="MobiDB-lite"/>
    </source>
</evidence>
<dbReference type="Pfam" id="PF10261">
    <property type="entry name" value="FIT"/>
    <property type="match status" value="1"/>
</dbReference>
<organism evidence="10 11">
    <name type="scientific">Nesidiocoris tenuis</name>
    <dbReference type="NCBI Taxonomy" id="355587"/>
    <lineage>
        <taxon>Eukaryota</taxon>
        <taxon>Metazoa</taxon>
        <taxon>Ecdysozoa</taxon>
        <taxon>Arthropoda</taxon>
        <taxon>Hexapoda</taxon>
        <taxon>Insecta</taxon>
        <taxon>Pterygota</taxon>
        <taxon>Neoptera</taxon>
        <taxon>Paraneoptera</taxon>
        <taxon>Hemiptera</taxon>
        <taxon>Heteroptera</taxon>
        <taxon>Panheteroptera</taxon>
        <taxon>Cimicomorpha</taxon>
        <taxon>Miridae</taxon>
        <taxon>Dicyphina</taxon>
        <taxon>Nesidiocoris</taxon>
    </lineage>
</organism>
<evidence type="ECO:0000256" key="7">
    <source>
        <dbReference type="ARBA" id="ARBA00023136"/>
    </source>
</evidence>
<evidence type="ECO:0000256" key="9">
    <source>
        <dbReference type="SAM" id="Phobius"/>
    </source>
</evidence>
<dbReference type="AlphaFoldDB" id="A0A6H5GS79"/>
<dbReference type="HAMAP" id="MF_03230">
    <property type="entry name" value="FITM2"/>
    <property type="match status" value="1"/>
</dbReference>
<evidence type="ECO:0008006" key="12">
    <source>
        <dbReference type="Google" id="ProtNLM"/>
    </source>
</evidence>
<keyword evidence="6" id="KW-0443">Lipid metabolism</keyword>
<evidence type="ECO:0000256" key="2">
    <source>
        <dbReference type="ARBA" id="ARBA00022692"/>
    </source>
</evidence>
<proteinExistence type="inferred from homology"/>
<keyword evidence="3" id="KW-0378">Hydrolase</keyword>
<feature type="region of interest" description="Disordered" evidence="8">
    <location>
        <begin position="1"/>
        <end position="37"/>
    </location>
</feature>
<keyword evidence="4" id="KW-0256">Endoplasmic reticulum</keyword>
<feature type="transmembrane region" description="Helical" evidence="9">
    <location>
        <begin position="291"/>
        <end position="309"/>
    </location>
</feature>
<feature type="compositionally biased region" description="Polar residues" evidence="8">
    <location>
        <begin position="22"/>
        <end position="31"/>
    </location>
</feature>
<evidence type="ECO:0000256" key="4">
    <source>
        <dbReference type="ARBA" id="ARBA00022824"/>
    </source>
</evidence>
<protein>
    <recommendedName>
        <fullName evidence="12">FIT family protein</fullName>
    </recommendedName>
</protein>
<dbReference type="EMBL" id="CADCXU010018192">
    <property type="protein sequence ID" value="CAB0006686.1"/>
    <property type="molecule type" value="Genomic_DNA"/>
</dbReference>
<evidence type="ECO:0000256" key="1">
    <source>
        <dbReference type="ARBA" id="ARBA00004477"/>
    </source>
</evidence>
<name>A0A6H5GS79_9HEMI</name>
<evidence type="ECO:0000256" key="3">
    <source>
        <dbReference type="ARBA" id="ARBA00022801"/>
    </source>
</evidence>
<feature type="transmembrane region" description="Helical" evidence="9">
    <location>
        <begin position="135"/>
        <end position="155"/>
    </location>
</feature>
<keyword evidence="2 9" id="KW-0812">Transmembrane</keyword>
<dbReference type="InterPro" id="IPR019388">
    <property type="entry name" value="FIT"/>
</dbReference>
<dbReference type="OrthoDB" id="5579088at2759"/>
<dbReference type="GO" id="GO:0010945">
    <property type="term" value="F:coenzyme A diphosphatase activity"/>
    <property type="evidence" value="ECO:0007669"/>
    <property type="project" value="InterPro"/>
</dbReference>
<feature type="region of interest" description="Disordered" evidence="8">
    <location>
        <begin position="336"/>
        <end position="379"/>
    </location>
</feature>
<dbReference type="GO" id="GO:0008654">
    <property type="term" value="P:phospholipid biosynthetic process"/>
    <property type="evidence" value="ECO:0007669"/>
    <property type="project" value="TreeGrafter"/>
</dbReference>
<gene>
    <name evidence="10" type="ORF">NTEN_LOCUS12163</name>
</gene>
<feature type="transmembrane region" description="Helical" evidence="9">
    <location>
        <begin position="258"/>
        <end position="284"/>
    </location>
</feature>
<dbReference type="GO" id="GO:0019915">
    <property type="term" value="P:lipid storage"/>
    <property type="evidence" value="ECO:0007669"/>
    <property type="project" value="InterPro"/>
</dbReference>
<comment type="subcellular location">
    <subcellularLocation>
        <location evidence="1">Endoplasmic reticulum membrane</location>
        <topology evidence="1">Multi-pass membrane protein</topology>
    </subcellularLocation>
</comment>
<dbReference type="Proteomes" id="UP000479000">
    <property type="component" value="Unassembled WGS sequence"/>
</dbReference>
<keyword evidence="7 9" id="KW-0472">Membrane</keyword>
<dbReference type="PANTHER" id="PTHR23129">
    <property type="entry name" value="ACYL-COENZYME A DIPHOSPHATASE FITM2"/>
    <property type="match status" value="1"/>
</dbReference>
<keyword evidence="5 9" id="KW-1133">Transmembrane helix</keyword>
<keyword evidence="11" id="KW-1185">Reference proteome</keyword>
<evidence type="ECO:0000256" key="6">
    <source>
        <dbReference type="ARBA" id="ARBA00023098"/>
    </source>
</evidence>
<feature type="transmembrane region" description="Helical" evidence="9">
    <location>
        <begin position="66"/>
        <end position="85"/>
    </location>
</feature>
<accession>A0A6H5GS79</accession>
<reference evidence="10 11" key="1">
    <citation type="submission" date="2020-02" db="EMBL/GenBank/DDBJ databases">
        <authorList>
            <person name="Ferguson B K."/>
        </authorList>
    </citation>
    <scope>NUCLEOTIDE SEQUENCE [LARGE SCALE GENOMIC DNA]</scope>
</reference>
<sequence>MSTKRKAGPAGTSRMNFRPPTADSSSESSKVGTKPTADPSTVMGVMLSIFLYACRRMMFVNTFYRVLYYLAITFLISVIMDFAPASKIVMRKDGFFNTYFVKVGWGWTLLVSIPFVALTSFVHSCGQRDKVIRSACRLLIATVLWYVCTNFFNYVESIYGKCNIKNASLQSKAACLRKGHFWSSVDISGHTFILIYSTLIMIEESRVINNWERISDLLREEEYTRSLENSSLNTNPLRVLNERDFNFLTTSYQQFTPYIRLLFISMTGLTVIWEIMLWGTIIYYHSMLEKFLAALIAVTCWYVTYYIWFPMDILVSSPGEGSFKYNSTRTAGNAGIPPAASPWPKARKSYRRPSGPTFMGMPVMKTKEEDVQNSAKPPS</sequence>